<comment type="caution">
    <text evidence="12">The sequence shown here is derived from an EMBL/GenBank/DDBJ whole genome shotgun (WGS) entry which is preliminary data.</text>
</comment>
<keyword evidence="6 10" id="KW-1133">Transmembrane helix</keyword>
<organism evidence="12 13">
    <name type="scientific">Scophthalmus maximus</name>
    <name type="common">Turbot</name>
    <name type="synonym">Psetta maxima</name>
    <dbReference type="NCBI Taxonomy" id="52904"/>
    <lineage>
        <taxon>Eukaryota</taxon>
        <taxon>Metazoa</taxon>
        <taxon>Chordata</taxon>
        <taxon>Craniata</taxon>
        <taxon>Vertebrata</taxon>
        <taxon>Euteleostomi</taxon>
        <taxon>Actinopterygii</taxon>
        <taxon>Neopterygii</taxon>
        <taxon>Teleostei</taxon>
        <taxon>Neoteleostei</taxon>
        <taxon>Acanthomorphata</taxon>
        <taxon>Carangaria</taxon>
        <taxon>Pleuronectiformes</taxon>
        <taxon>Pleuronectoidei</taxon>
        <taxon>Scophthalmidae</taxon>
        <taxon>Scophthalmus</taxon>
    </lineage>
</organism>
<name>A0A6A4S5V0_SCOMX</name>
<dbReference type="Proteomes" id="UP000438429">
    <property type="component" value="Unassembled WGS sequence"/>
</dbReference>
<evidence type="ECO:0000259" key="11">
    <source>
        <dbReference type="PROSITE" id="PS50093"/>
    </source>
</evidence>
<feature type="region of interest" description="Disordered" evidence="9">
    <location>
        <begin position="89"/>
        <end position="108"/>
    </location>
</feature>
<feature type="compositionally biased region" description="Basic and acidic residues" evidence="9">
    <location>
        <begin position="386"/>
        <end position="397"/>
    </location>
</feature>
<comment type="similarity">
    <text evidence="2">Belongs to the VPS10-related sortilin family. SORCS subfamily.</text>
</comment>
<dbReference type="PANTHER" id="PTHR12106">
    <property type="entry name" value="SORTILIN RELATED"/>
    <property type="match status" value="1"/>
</dbReference>
<accession>A0A6A4S5V0</accession>
<comment type="subcellular location">
    <subcellularLocation>
        <location evidence="1">Membrane</location>
        <topology evidence="1">Single-pass type I membrane protein</topology>
    </subcellularLocation>
</comment>
<dbReference type="Gene3D" id="2.60.40.10">
    <property type="entry name" value="Immunoglobulins"/>
    <property type="match status" value="1"/>
</dbReference>
<dbReference type="Pfam" id="PF00801">
    <property type="entry name" value="PKD"/>
    <property type="match status" value="1"/>
</dbReference>
<evidence type="ECO:0000256" key="2">
    <source>
        <dbReference type="ARBA" id="ARBA00010818"/>
    </source>
</evidence>
<evidence type="ECO:0000313" key="13">
    <source>
        <dbReference type="Proteomes" id="UP000438429"/>
    </source>
</evidence>
<evidence type="ECO:0000256" key="8">
    <source>
        <dbReference type="ARBA" id="ARBA00023180"/>
    </source>
</evidence>
<feature type="region of interest" description="Disordered" evidence="9">
    <location>
        <begin position="359"/>
        <end position="418"/>
    </location>
</feature>
<keyword evidence="5" id="KW-0677">Repeat</keyword>
<dbReference type="SUPFAM" id="SSF110296">
    <property type="entry name" value="Oligoxyloglucan reducing end-specific cellobiohydrolase"/>
    <property type="match status" value="1"/>
</dbReference>
<dbReference type="PANTHER" id="PTHR12106:SF10">
    <property type="entry name" value="VPS10 DOMAIN-CONTAINING RECEPTOR SORCS3"/>
    <property type="match status" value="1"/>
</dbReference>
<dbReference type="InterPro" id="IPR031778">
    <property type="entry name" value="Sortilin_N"/>
</dbReference>
<proteinExistence type="inferred from homology"/>
<dbReference type="InterPro" id="IPR015943">
    <property type="entry name" value="WD40/YVTN_repeat-like_dom_sf"/>
</dbReference>
<dbReference type="EMBL" id="VEVO01000018">
    <property type="protein sequence ID" value="KAF0027588.1"/>
    <property type="molecule type" value="Genomic_DNA"/>
</dbReference>
<dbReference type="SMART" id="SM00602">
    <property type="entry name" value="VPS10"/>
    <property type="match status" value="1"/>
</dbReference>
<dbReference type="FunFam" id="2.10.70.80:FF:000001">
    <property type="entry name" value="Sortilin-related VPS10 domain-containing receptor 1"/>
    <property type="match status" value="1"/>
</dbReference>
<feature type="compositionally biased region" description="Basic residues" evidence="9">
    <location>
        <begin position="19"/>
        <end position="32"/>
    </location>
</feature>
<reference evidence="12 13" key="1">
    <citation type="submission" date="2019-06" db="EMBL/GenBank/DDBJ databases">
        <title>Draft genomes of female and male turbot (Scophthalmus maximus).</title>
        <authorList>
            <person name="Xu H."/>
            <person name="Xu X.-W."/>
            <person name="Shao C."/>
            <person name="Chen S."/>
        </authorList>
    </citation>
    <scope>NUCLEOTIDE SEQUENCE [LARGE SCALE GENOMIC DNA]</scope>
    <source>
        <strain evidence="12">Ysfricsl-2016a</strain>
        <tissue evidence="12">Blood</tissue>
    </source>
</reference>
<evidence type="ECO:0000256" key="10">
    <source>
        <dbReference type="SAM" id="Phobius"/>
    </source>
</evidence>
<dbReference type="InterPro" id="IPR031777">
    <property type="entry name" value="Sortilin_C"/>
</dbReference>
<dbReference type="InterPro" id="IPR000601">
    <property type="entry name" value="PKD_dom"/>
</dbReference>
<dbReference type="Gene3D" id="3.30.60.270">
    <property type="match status" value="1"/>
</dbReference>
<evidence type="ECO:0000256" key="7">
    <source>
        <dbReference type="ARBA" id="ARBA00023136"/>
    </source>
</evidence>
<protein>
    <recommendedName>
        <fullName evidence="11">PKD domain-containing protein</fullName>
    </recommendedName>
</protein>
<feature type="transmembrane region" description="Helical" evidence="10">
    <location>
        <begin position="1411"/>
        <end position="1429"/>
    </location>
</feature>
<evidence type="ECO:0000256" key="6">
    <source>
        <dbReference type="ARBA" id="ARBA00022989"/>
    </source>
</evidence>
<feature type="compositionally biased region" description="Basic and acidic residues" evidence="9">
    <location>
        <begin position="445"/>
        <end position="456"/>
    </location>
</feature>
<feature type="compositionally biased region" description="Polar residues" evidence="9">
    <location>
        <begin position="1542"/>
        <end position="1551"/>
    </location>
</feature>
<dbReference type="Gene3D" id="2.10.70.80">
    <property type="match status" value="1"/>
</dbReference>
<feature type="compositionally biased region" description="Low complexity" evidence="9">
    <location>
        <begin position="89"/>
        <end position="98"/>
    </location>
</feature>
<evidence type="ECO:0000313" key="12">
    <source>
        <dbReference type="EMBL" id="KAF0027588.1"/>
    </source>
</evidence>
<dbReference type="InterPro" id="IPR050310">
    <property type="entry name" value="VPS10-sortilin"/>
</dbReference>
<feature type="domain" description="PKD" evidence="11">
    <location>
        <begin position="1134"/>
        <end position="1201"/>
    </location>
</feature>
<dbReference type="InterPro" id="IPR013783">
    <property type="entry name" value="Ig-like_fold"/>
</dbReference>
<keyword evidence="3 10" id="KW-0812">Transmembrane</keyword>
<dbReference type="InterPro" id="IPR006581">
    <property type="entry name" value="VPS10"/>
</dbReference>
<dbReference type="FunFam" id="2.60.40.10:FF:000083">
    <property type="entry name" value="Sortilin-related VPS10 domain containing receptor 2"/>
    <property type="match status" value="1"/>
</dbReference>
<evidence type="ECO:0000256" key="3">
    <source>
        <dbReference type="ARBA" id="ARBA00022692"/>
    </source>
</evidence>
<feature type="region of interest" description="Disordered" evidence="9">
    <location>
        <begin position="438"/>
        <end position="472"/>
    </location>
</feature>
<dbReference type="Gene3D" id="2.130.10.10">
    <property type="entry name" value="YVTN repeat-like/Quinoprotein amine dehydrogenase"/>
    <property type="match status" value="1"/>
</dbReference>
<evidence type="ECO:0000256" key="1">
    <source>
        <dbReference type="ARBA" id="ARBA00004479"/>
    </source>
</evidence>
<dbReference type="SUPFAM" id="SSF49299">
    <property type="entry name" value="PKD domain"/>
    <property type="match status" value="2"/>
</dbReference>
<dbReference type="Pfam" id="PF15901">
    <property type="entry name" value="Sortilin_C"/>
    <property type="match status" value="1"/>
</dbReference>
<keyword evidence="8" id="KW-0325">Glycoprotein</keyword>
<evidence type="ECO:0000256" key="4">
    <source>
        <dbReference type="ARBA" id="ARBA00022729"/>
    </source>
</evidence>
<feature type="region of interest" description="Disordered" evidence="9">
    <location>
        <begin position="1531"/>
        <end position="1553"/>
    </location>
</feature>
<dbReference type="PROSITE" id="PS50093">
    <property type="entry name" value="PKD"/>
    <property type="match status" value="1"/>
</dbReference>
<evidence type="ECO:0000256" key="9">
    <source>
        <dbReference type="SAM" id="MobiDB-lite"/>
    </source>
</evidence>
<gene>
    <name evidence="12" type="ORF">F2P81_020329</name>
</gene>
<feature type="region of interest" description="Disordered" evidence="9">
    <location>
        <begin position="1"/>
        <end position="69"/>
    </location>
</feature>
<evidence type="ECO:0000256" key="5">
    <source>
        <dbReference type="ARBA" id="ARBA00022737"/>
    </source>
</evidence>
<keyword evidence="4" id="KW-0732">Signal</keyword>
<sequence>MSSSAHGSRARRPPTERRLRPRSRRGVRRGRPRVLTVDGASGDLTSHGCTRAALTSPATGGRIHGYSRTQPRVLGGDVVITADETASTATTTTTTTTTMEKKNEEQSPATAVIRLRAGTVRRLGSQRTRRAAAPSGQRCETLTSCKASCDLGYIFSKFPFYRIIFILLYFTRSLRLSYEDGIKSTARSYRVHAEKFAKFHCNGLLFLCPNQRLNRLRHKSTEDRLRKHTVMQLCTSVASLSVDGFIIQEYGFTSLNCFSLPLSVEHTKQSVWKSTMGLWSFWNFSLLAFVLLDPKFAARAEISCHAANDRFYRVDVVPLERKSAEVKVDECAKVSNAYGTEPVGALKPDNVEQVGTEFPSALGKDAPSCIETPPNSPSRLRTPGKKYGDISEGDRRRNAANMLPRKRAKRSAGPAFGEHVERSISVGAQPGERFVETVQGVSTSRAEHRRAGEEARGSNPRQSEPYLDTSTFALSGDSAHNQAMVHWSGHNSSVILILTKLYDFNLGAVTESSLWRSTDYGSTYTKLNDKVGSRTVLSYLYVCPTNKQKIMMLSDPEVESAVLISSDEGASFEKHAINFNILSLLFHPAQENWILAYSHDTKLYSSMDFGRKWQLVHDNVMPGRFYWAVMGLDKESDVVHIETRSAKGRAQYVKCRAQRCTDGNRQYLFPGDVDTNSLVVQDEYVFTQVTKSGRASYFVSYMRESFKRMKLPKYCLPKDMHIISTDEKQVFAAVQEWNQNNTYSLYISDSPGVYFTLSLENLRTSRGPAGNLLVDFYKVEGINGMYFANKLVDDLIKTFITYNKGQTWTLLPAPASDVAGNNLHCILPFCSLHLHLELLENPYTSGPITSKKSVPGIIVATGNIGTELSSTNLGMFITSDAGNSWRQIFDEEHNIWFLDNGGALLAVLHAVTPIRHLWISLDEGKKWDRHSFSLAPLYVDGVLMEPESDNHIITFFGHFSHRSEWQLIKIDYMGLFSRRCMDGDYQTWHLHNKGKLCVMGEKQIFMKRRPGNRCMLAQDYSRIYSSEPCLCTAFDFECDYGWERQADGKCSPAFWFNPNGAAKSCSTSQSFLNSTGYRKVLSNNCKEGGKNVYSPRRQACRPSPPRGLRLYINQGELSANVGSNVTFMVYLDDGDSQGTSIQLDFGDGIRIIYSNLSRTDDGIKHIYRTTGIYRVMAAAENSHGSDSSTLFLHITSPVERVYLSAPIVAIRGKEANLTAVVWPSHTRTLTFFWWFDNSSEPIITLEGSISHTFQKEGKNKVTVQVASGSTVMQDSKAITVKEFFRSLLLSFSPALDEHNPDISEWREDIGRVVRTALSQVSGVPEDQLLVSLYPGLPTTAELFILPDEHTSSEHNGKSEEPLEMISDIFVTALNQGLVQFELKADVRIIVYMTQQTLAPLVDSNAIHSGSAMLMLLSVVFVGLAAFFIYKFKRKIPWIHVQTEDSHEKEPEVISTVGENDNMSKVKLSEFPSPKELMTKDLEARSRVISHYFGSKLARNLKHTLSIHNIPLNCSIFYEVFHFPPAMSPNGFASPKTKENRQLTDSCHSTAPGNDVKSQRSKCITVKMKI</sequence>
<dbReference type="GO" id="GO:0016020">
    <property type="term" value="C:membrane"/>
    <property type="evidence" value="ECO:0007669"/>
    <property type="project" value="UniProtKB-SubCell"/>
</dbReference>
<keyword evidence="7 10" id="KW-0472">Membrane</keyword>
<dbReference type="Pfam" id="PF15902">
    <property type="entry name" value="Sortilin-Vps10"/>
    <property type="match status" value="1"/>
</dbReference>
<dbReference type="InterPro" id="IPR035986">
    <property type="entry name" value="PKD_dom_sf"/>
</dbReference>